<accession>A0A544Y2X6</accession>
<sequence length="329" mass="36175">MSAQRVLFLGGTGVLSAACAREAVAAGLDLTAVTRGRTTSRPLPEGVRAVEADVRDDASMRAALGDETFDVVVNFIGYTPDDVRADVARYAGRTGQYIFISTGSVYARPAPALPIVESSARRNNGFEYPAQKLRCEEALEQAYRYEDFPVTIVRAAHVYDRTTLPLLAGWTAIERWRAGKAVVVHGDGTSLWNLLHARDFARGLIGLVGNRHAVGDSVHITSDEILTWDEIHLCLAAAAGATPRIVHRSSEDIGREIAWMGPVLQEDFRHSVIYDNSRIKRLVPDFSPKVPFAQGAREIVAWFDQEPSRRRANPELDAAFDRLVGDRHG</sequence>
<organism evidence="2 3">
    <name type="scientific">Microbispora hainanensis</name>
    <dbReference type="NCBI Taxonomy" id="568844"/>
    <lineage>
        <taxon>Bacteria</taxon>
        <taxon>Bacillati</taxon>
        <taxon>Actinomycetota</taxon>
        <taxon>Actinomycetes</taxon>
        <taxon>Streptosporangiales</taxon>
        <taxon>Streptosporangiaceae</taxon>
        <taxon>Microbispora</taxon>
    </lineage>
</organism>
<dbReference type="SUPFAM" id="SSF51735">
    <property type="entry name" value="NAD(P)-binding Rossmann-fold domains"/>
    <property type="match status" value="1"/>
</dbReference>
<reference evidence="2 3" key="1">
    <citation type="submission" date="2019-07" db="EMBL/GenBank/DDBJ databases">
        <title>Microbispora hainanensis DSM 45428.</title>
        <authorList>
            <person name="Thawai C."/>
        </authorList>
    </citation>
    <scope>NUCLEOTIDE SEQUENCE [LARGE SCALE GENOMIC DNA]</scope>
    <source>
        <strain evidence="2 3">DSM 45428</strain>
    </source>
</reference>
<dbReference type="InterPro" id="IPR036291">
    <property type="entry name" value="NAD(P)-bd_dom_sf"/>
</dbReference>
<dbReference type="EMBL" id="VIRM01000079">
    <property type="protein sequence ID" value="TQS10962.1"/>
    <property type="molecule type" value="Genomic_DNA"/>
</dbReference>
<evidence type="ECO:0000313" key="3">
    <source>
        <dbReference type="Proteomes" id="UP000316541"/>
    </source>
</evidence>
<dbReference type="PROSITE" id="PS51257">
    <property type="entry name" value="PROKAR_LIPOPROTEIN"/>
    <property type="match status" value="1"/>
</dbReference>
<dbReference type="Gene3D" id="3.40.50.720">
    <property type="entry name" value="NAD(P)-binding Rossmann-like Domain"/>
    <property type="match status" value="1"/>
</dbReference>
<dbReference type="PANTHER" id="PTHR43245">
    <property type="entry name" value="BIFUNCTIONAL POLYMYXIN RESISTANCE PROTEIN ARNA"/>
    <property type="match status" value="1"/>
</dbReference>
<evidence type="ECO:0000313" key="2">
    <source>
        <dbReference type="EMBL" id="TQS10962.1"/>
    </source>
</evidence>
<protein>
    <submittedName>
        <fullName evidence="2">NAD-dependent epimerase/dehydratase family protein</fullName>
    </submittedName>
</protein>
<gene>
    <name evidence="2" type="ORF">FLX08_37590</name>
</gene>
<dbReference type="RefSeq" id="WP_142625030.1">
    <property type="nucleotide sequence ID" value="NZ_VIRM01000079.1"/>
</dbReference>
<dbReference type="AlphaFoldDB" id="A0A544Y2X6"/>
<evidence type="ECO:0000259" key="1">
    <source>
        <dbReference type="Pfam" id="PF01370"/>
    </source>
</evidence>
<feature type="domain" description="NAD-dependent epimerase/dehydratase" evidence="1">
    <location>
        <begin position="6"/>
        <end position="210"/>
    </location>
</feature>
<dbReference type="InterPro" id="IPR001509">
    <property type="entry name" value="Epimerase_deHydtase"/>
</dbReference>
<dbReference type="Pfam" id="PF01370">
    <property type="entry name" value="Epimerase"/>
    <property type="match status" value="1"/>
</dbReference>
<name>A0A544Y2X6_9ACTN</name>
<comment type="caution">
    <text evidence="2">The sequence shown here is derived from an EMBL/GenBank/DDBJ whole genome shotgun (WGS) entry which is preliminary data.</text>
</comment>
<dbReference type="Proteomes" id="UP000316541">
    <property type="component" value="Unassembled WGS sequence"/>
</dbReference>
<dbReference type="InterPro" id="IPR050177">
    <property type="entry name" value="Lipid_A_modif_metabolic_enz"/>
</dbReference>
<proteinExistence type="predicted"/>